<dbReference type="AlphaFoldDB" id="A0A645GU95"/>
<dbReference type="EMBL" id="VSSQ01081543">
    <property type="protein sequence ID" value="MPN30431.1"/>
    <property type="molecule type" value="Genomic_DNA"/>
</dbReference>
<comment type="caution">
    <text evidence="2">The sequence shown here is derived from an EMBL/GenBank/DDBJ whole genome shotgun (WGS) entry which is preliminary data.</text>
</comment>
<proteinExistence type="predicted"/>
<organism evidence="2">
    <name type="scientific">bioreactor metagenome</name>
    <dbReference type="NCBI Taxonomy" id="1076179"/>
    <lineage>
        <taxon>unclassified sequences</taxon>
        <taxon>metagenomes</taxon>
        <taxon>ecological metagenomes</taxon>
    </lineage>
</organism>
<evidence type="ECO:0000256" key="1">
    <source>
        <dbReference type="SAM" id="MobiDB-lite"/>
    </source>
</evidence>
<accession>A0A645GU95</accession>
<evidence type="ECO:0000313" key="2">
    <source>
        <dbReference type="EMBL" id="MPN30431.1"/>
    </source>
</evidence>
<gene>
    <name evidence="2" type="ORF">SDC9_177902</name>
</gene>
<name>A0A645GU95_9ZZZZ</name>
<sequence length="115" mass="12707">MTDPGQQKLHPAGQVHHRVGEGFEFRVTLFRQQQCAQDGKCVRPGVKEQHVVDAVRSEQPIGDFVPQAENSVERSPGQFAEQKHRSLPGVPCTSREFLPKGNVGSPVPAQNCEPR</sequence>
<feature type="region of interest" description="Disordered" evidence="1">
    <location>
        <begin position="69"/>
        <end position="115"/>
    </location>
</feature>
<reference evidence="2" key="1">
    <citation type="submission" date="2019-08" db="EMBL/GenBank/DDBJ databases">
        <authorList>
            <person name="Kucharzyk K."/>
            <person name="Murdoch R.W."/>
            <person name="Higgins S."/>
            <person name="Loffler F."/>
        </authorList>
    </citation>
    <scope>NUCLEOTIDE SEQUENCE</scope>
</reference>
<protein>
    <submittedName>
        <fullName evidence="2">Uncharacterized protein</fullName>
    </submittedName>
</protein>